<gene>
    <name evidence="3" type="ORF">C7Y71_006225</name>
</gene>
<evidence type="ECO:0000256" key="1">
    <source>
        <dbReference type="SAM" id="SignalP"/>
    </source>
</evidence>
<evidence type="ECO:0000259" key="2">
    <source>
        <dbReference type="Pfam" id="PF21544"/>
    </source>
</evidence>
<dbReference type="Pfam" id="PF21544">
    <property type="entry name" value="PorZ_N_b_propeller"/>
    <property type="match status" value="1"/>
</dbReference>
<dbReference type="InterPro" id="IPR048954">
    <property type="entry name" value="PorZ_N"/>
</dbReference>
<dbReference type="KEGG" id="alq:C7Y71_006225"/>
<feature type="domain" description="PorZ N-terminal beta-propeller" evidence="2">
    <location>
        <begin position="45"/>
        <end position="196"/>
    </location>
</feature>
<dbReference type="Proteomes" id="UP000249375">
    <property type="component" value="Chromosome"/>
</dbReference>
<accession>A0A5P8E6J4</accession>
<dbReference type="EMBL" id="CP033459">
    <property type="protein sequence ID" value="QFQ12643.1"/>
    <property type="molecule type" value="Genomic_DNA"/>
</dbReference>
<dbReference type="InterPro" id="IPR015943">
    <property type="entry name" value="WD40/YVTN_repeat-like_dom_sf"/>
</dbReference>
<dbReference type="OrthoDB" id="9807410at2"/>
<reference evidence="3 4" key="1">
    <citation type="submission" date="2018-11" db="EMBL/GenBank/DDBJ databases">
        <authorList>
            <person name="Na S.W."/>
            <person name="Baik M."/>
        </authorList>
    </citation>
    <scope>NUCLEOTIDE SEQUENCE [LARGE SCALE GENOMIC DNA]</scope>
    <source>
        <strain evidence="3 4">E39</strain>
    </source>
</reference>
<dbReference type="RefSeq" id="WP_111899045.1">
    <property type="nucleotide sequence ID" value="NZ_CP033459.1"/>
</dbReference>
<dbReference type="AlphaFoldDB" id="A0A5P8E6J4"/>
<evidence type="ECO:0000313" key="3">
    <source>
        <dbReference type="EMBL" id="QFQ12643.1"/>
    </source>
</evidence>
<dbReference type="NCBIfam" id="TIGR04183">
    <property type="entry name" value="Por_Secre_tail"/>
    <property type="match status" value="1"/>
</dbReference>
<dbReference type="SUPFAM" id="SSF101898">
    <property type="entry name" value="NHL repeat"/>
    <property type="match status" value="2"/>
</dbReference>
<keyword evidence="1" id="KW-0732">Signal</keyword>
<dbReference type="Gene3D" id="2.130.10.10">
    <property type="entry name" value="YVTN repeat-like/Quinoprotein amine dehydrogenase"/>
    <property type="match status" value="2"/>
</dbReference>
<proteinExistence type="predicted"/>
<dbReference type="InterPro" id="IPR026444">
    <property type="entry name" value="Secre_tail"/>
</dbReference>
<feature type="chain" id="PRO_5024424699" evidence="1">
    <location>
        <begin position="22"/>
        <end position="775"/>
    </location>
</feature>
<feature type="signal peptide" evidence="1">
    <location>
        <begin position="1"/>
        <end position="21"/>
    </location>
</feature>
<protein>
    <submittedName>
        <fullName evidence="3">T9SS C-terminal target domain-containing protein</fullName>
    </submittedName>
</protein>
<organism evidence="3 4">
    <name type="scientific">Pseudoprevotella muciniphila</name>
    <dbReference type="NCBI Taxonomy" id="2133944"/>
    <lineage>
        <taxon>Bacteria</taxon>
        <taxon>Pseudomonadati</taxon>
        <taxon>Bacteroidota</taxon>
        <taxon>Bacteroidia</taxon>
        <taxon>Bacteroidales</taxon>
        <taxon>Prevotellaceae</taxon>
        <taxon>Pseudoprevotella</taxon>
    </lineage>
</organism>
<evidence type="ECO:0000313" key="4">
    <source>
        <dbReference type="Proteomes" id="UP000249375"/>
    </source>
</evidence>
<name>A0A5P8E6J4_9BACT</name>
<keyword evidence="4" id="KW-1185">Reference proteome</keyword>
<sequence>MRKLLLFLITSIIALSSPAQRIGDWTMYQSYYNATASVVADDYVFGIYGGNLLRYTPEDTEVKFYTRNDGLNGKNITLTGYSSTQQTLVLVYDDNNIDLLDVTTDDVVNMAQLKNNTSTVGTVTELSVNGDYAILGSTAGVTVINLARTELRGFYAKKSAVTATAFYDGTVYAALESGGILAGRLEDNLNEDAQWKTIDSHGATVLKPFAGGLYLLTASEGLWRITKDAEGNHSVTKINGASYNKNMFANRTQCVLFNPGGVTIFESSSPNYPKHEIPLTNSWQSVAKAADGTFWVADGGNGLVGYSFNGTSFKTTGTSVGNYGPQNDNCGFLKFEGERLLVSGGIFDYYERNFYDPAVSYYENDTWNSMQTGGISAVTGMPFRSVTSMAQDPKDPNHHFAATGDYGLYEFKNGKYVNYYNLHNSPLKAFSGNQPFYVRVDGLAYDKNGYLWMTNEQVDTIFRILKPNGTWTKLYSPQLANSRHINPIMFDSDGRLWAASRSFIGTHRGGLYCIDYNGTIDNTSDDKATFRYSMINEDGATIDLSGGVFCMAQDKTGQIWFGGSAGIFVVENPADYASSDFQVLQVKVPRNDGTNYADYLLTGISCTAVAVDGANRKWIGTSGYGLYLVSPNGQEIIEQFNTENSPLPSDNILSIAVHPSSGEIFIGTDKGLVSYHSEATEAMETLDKDNVKVYPNPVRPGYNGNVIVSGLTDAADVKIMTTGGQAVATGTSTGGTFVWNVRNFKGEPVAAGVYYILVATADGKEHIAAKVVVVR</sequence>